<keyword evidence="2" id="KW-0813">Transport</keyword>
<evidence type="ECO:0000256" key="3">
    <source>
        <dbReference type="ARBA" id="ARBA00022475"/>
    </source>
</evidence>
<keyword evidence="6 8" id="KW-0472">Membrane</keyword>
<evidence type="ECO:0000256" key="6">
    <source>
        <dbReference type="ARBA" id="ARBA00023136"/>
    </source>
</evidence>
<dbReference type="Proteomes" id="UP000321574">
    <property type="component" value="Unassembled WGS sequence"/>
</dbReference>
<dbReference type="Pfam" id="PF00893">
    <property type="entry name" value="Multi_Drug_Res"/>
    <property type="match status" value="1"/>
</dbReference>
<evidence type="ECO:0000256" key="5">
    <source>
        <dbReference type="ARBA" id="ARBA00022989"/>
    </source>
</evidence>
<name>A0A5C8NZL1_9BACI</name>
<evidence type="ECO:0000256" key="7">
    <source>
        <dbReference type="RuleBase" id="RU003942"/>
    </source>
</evidence>
<dbReference type="InterPro" id="IPR000390">
    <property type="entry name" value="Small_drug/metabolite_transptr"/>
</dbReference>
<proteinExistence type="inferred from homology"/>
<feature type="transmembrane region" description="Helical" evidence="8">
    <location>
        <begin position="57"/>
        <end position="78"/>
    </location>
</feature>
<comment type="caution">
    <text evidence="9">The sequence shown here is derived from an EMBL/GenBank/DDBJ whole genome shotgun (WGS) entry which is preliminary data.</text>
</comment>
<dbReference type="PANTHER" id="PTHR30561:SF0">
    <property type="entry name" value="GUANIDINIUM EXPORTER"/>
    <property type="match status" value="1"/>
</dbReference>
<evidence type="ECO:0000256" key="2">
    <source>
        <dbReference type="ARBA" id="ARBA00022448"/>
    </source>
</evidence>
<feature type="transmembrane region" description="Helical" evidence="8">
    <location>
        <begin position="32"/>
        <end position="50"/>
    </location>
</feature>
<keyword evidence="5 8" id="KW-1133">Transmembrane helix</keyword>
<dbReference type="SUPFAM" id="SSF103481">
    <property type="entry name" value="Multidrug resistance efflux transporter EmrE"/>
    <property type="match status" value="1"/>
</dbReference>
<evidence type="ECO:0000313" key="10">
    <source>
        <dbReference type="Proteomes" id="UP000321574"/>
    </source>
</evidence>
<comment type="subcellular location">
    <subcellularLocation>
        <location evidence="1 7">Cell membrane</location>
        <topology evidence="1 7">Multi-pass membrane protein</topology>
    </subcellularLocation>
</comment>
<accession>A0A5C8NZL1</accession>
<keyword evidence="3" id="KW-1003">Cell membrane</keyword>
<dbReference type="Gene3D" id="1.10.3730.20">
    <property type="match status" value="1"/>
</dbReference>
<dbReference type="RefSeq" id="WP_147665917.1">
    <property type="nucleotide sequence ID" value="NZ_VDUW01000002.1"/>
</dbReference>
<sequence length="104" mass="11126">MGWIFVLLAASAELVGVWGLNLFSQKRNLKNGILYFGGLGLSFALIYLSFKYLPVSIAYAVFTGLGTAGAVLINMFFFGDSKSWSRIGSLILIIAGVVGLKALS</sequence>
<dbReference type="InterPro" id="IPR037185">
    <property type="entry name" value="EmrE-like"/>
</dbReference>
<organism evidence="9 10">
    <name type="scientific">Cerasibacillus terrae</name>
    <dbReference type="NCBI Taxonomy" id="2498845"/>
    <lineage>
        <taxon>Bacteria</taxon>
        <taxon>Bacillati</taxon>
        <taxon>Bacillota</taxon>
        <taxon>Bacilli</taxon>
        <taxon>Bacillales</taxon>
        <taxon>Bacillaceae</taxon>
        <taxon>Cerasibacillus</taxon>
    </lineage>
</organism>
<dbReference type="GO" id="GO:0022857">
    <property type="term" value="F:transmembrane transporter activity"/>
    <property type="evidence" value="ECO:0007669"/>
    <property type="project" value="InterPro"/>
</dbReference>
<dbReference type="OrthoDB" id="21828at2"/>
<keyword evidence="10" id="KW-1185">Reference proteome</keyword>
<dbReference type="PANTHER" id="PTHR30561">
    <property type="entry name" value="SMR FAMILY PROTON-DEPENDENT DRUG EFFLUX TRANSPORTER SUGE"/>
    <property type="match status" value="1"/>
</dbReference>
<keyword evidence="4 7" id="KW-0812">Transmembrane</keyword>
<protein>
    <submittedName>
        <fullName evidence="9">Multidrug efflux SMR transporter</fullName>
    </submittedName>
</protein>
<reference evidence="9 10" key="1">
    <citation type="submission" date="2019-06" db="EMBL/GenBank/DDBJ databases">
        <title>Cerasibacillus sp. nov., isolated from maize field.</title>
        <authorList>
            <person name="Lin S.-Y."/>
            <person name="Tsai C.-F."/>
            <person name="Young C.-C."/>
        </authorList>
    </citation>
    <scope>NUCLEOTIDE SEQUENCE [LARGE SCALE GENOMIC DNA]</scope>
    <source>
        <strain evidence="9 10">CC-CFT480</strain>
    </source>
</reference>
<evidence type="ECO:0000256" key="1">
    <source>
        <dbReference type="ARBA" id="ARBA00004651"/>
    </source>
</evidence>
<evidence type="ECO:0000313" key="9">
    <source>
        <dbReference type="EMBL" id="TXL66517.1"/>
    </source>
</evidence>
<gene>
    <name evidence="9" type="ORF">FHP05_03785</name>
</gene>
<dbReference type="AlphaFoldDB" id="A0A5C8NZL1"/>
<feature type="transmembrane region" description="Helical" evidence="8">
    <location>
        <begin position="84"/>
        <end position="103"/>
    </location>
</feature>
<dbReference type="GO" id="GO:0005886">
    <property type="term" value="C:plasma membrane"/>
    <property type="evidence" value="ECO:0007669"/>
    <property type="project" value="UniProtKB-SubCell"/>
</dbReference>
<dbReference type="EMBL" id="VDUW01000002">
    <property type="protein sequence ID" value="TXL66517.1"/>
    <property type="molecule type" value="Genomic_DNA"/>
</dbReference>
<evidence type="ECO:0000256" key="8">
    <source>
        <dbReference type="SAM" id="Phobius"/>
    </source>
</evidence>
<comment type="similarity">
    <text evidence="7">Belongs to the drug/metabolite transporter (DMT) superfamily. Small multidrug resistance (SMR) (TC 2.A.7.1) family.</text>
</comment>
<evidence type="ECO:0000256" key="4">
    <source>
        <dbReference type="ARBA" id="ARBA00022692"/>
    </source>
</evidence>
<dbReference type="InterPro" id="IPR045324">
    <property type="entry name" value="Small_multidrug_res"/>
</dbReference>